<comment type="similarity">
    <text evidence="2 7">Belongs to the FlgA family.</text>
</comment>
<dbReference type="EMBL" id="BSOB01000025">
    <property type="protein sequence ID" value="GLQ93834.1"/>
    <property type="molecule type" value="Genomic_DNA"/>
</dbReference>
<evidence type="ECO:0000256" key="5">
    <source>
        <dbReference type="ARBA" id="ARBA00022764"/>
    </source>
</evidence>
<keyword evidence="4" id="KW-0732">Signal</keyword>
<dbReference type="InterPro" id="IPR013974">
    <property type="entry name" value="SAF"/>
</dbReference>
<evidence type="ECO:0000256" key="4">
    <source>
        <dbReference type="ARBA" id="ARBA00022729"/>
    </source>
</evidence>
<evidence type="ECO:0000256" key="3">
    <source>
        <dbReference type="ARBA" id="ARBA00014754"/>
    </source>
</evidence>
<organism evidence="9 10">
    <name type="scientific">Dyella acidisoli</name>
    <dbReference type="NCBI Taxonomy" id="1867834"/>
    <lineage>
        <taxon>Bacteria</taxon>
        <taxon>Pseudomonadati</taxon>
        <taxon>Pseudomonadota</taxon>
        <taxon>Gammaproteobacteria</taxon>
        <taxon>Lysobacterales</taxon>
        <taxon>Rhodanobacteraceae</taxon>
        <taxon>Dyella</taxon>
    </lineage>
</organism>
<dbReference type="NCBIfam" id="TIGR03170">
    <property type="entry name" value="flgA_cterm"/>
    <property type="match status" value="1"/>
</dbReference>
<gene>
    <name evidence="9" type="ORF">GCM10007901_27850</name>
</gene>
<keyword evidence="5 7" id="KW-0574">Periplasm</keyword>
<evidence type="ECO:0000256" key="1">
    <source>
        <dbReference type="ARBA" id="ARBA00004418"/>
    </source>
</evidence>
<reference evidence="10" key="1">
    <citation type="journal article" date="2019" name="Int. J. Syst. Evol. Microbiol.">
        <title>The Global Catalogue of Microorganisms (GCM) 10K type strain sequencing project: providing services to taxonomists for standard genome sequencing and annotation.</title>
        <authorList>
            <consortium name="The Broad Institute Genomics Platform"/>
            <consortium name="The Broad Institute Genome Sequencing Center for Infectious Disease"/>
            <person name="Wu L."/>
            <person name="Ma J."/>
        </authorList>
    </citation>
    <scope>NUCLEOTIDE SEQUENCE [LARGE SCALE GENOMIC DNA]</scope>
    <source>
        <strain evidence="10">NBRC 111980</strain>
    </source>
</reference>
<dbReference type="InterPro" id="IPR041231">
    <property type="entry name" value="FlgA_N"/>
</dbReference>
<accession>A0ABQ5XRH9</accession>
<sequence length="217" mass="22949">MLASTVHADTTPTDLRTAAEQAVRAQYGTAGSRVVIVPTPLNARLHLAACNHPLQTHLPMREGTPSRVAVSVSCAGTPGWTIQVPVQMQVFRNVLVTNHPLARGDMLGPGDVHAEERDVARLGYGYIESLDQILGHSLGRPLIAGVALEPGDFNGRETVHAGEEVQLVAQLDGIEVRARGMALDGGDTGARLRVRNDNSGRVINGVVIGDGQVQALP</sequence>
<dbReference type="PANTHER" id="PTHR36307">
    <property type="entry name" value="FLAGELLA BASAL BODY P-RING FORMATION PROTEIN FLGA"/>
    <property type="match status" value="1"/>
</dbReference>
<comment type="caution">
    <text evidence="9">The sequence shown here is derived from an EMBL/GenBank/DDBJ whole genome shotgun (WGS) entry which is preliminary data.</text>
</comment>
<dbReference type="Gene3D" id="2.30.30.760">
    <property type="match status" value="1"/>
</dbReference>
<dbReference type="PANTHER" id="PTHR36307:SF1">
    <property type="entry name" value="FLAGELLA BASAL BODY P-RING FORMATION PROTEIN FLGA"/>
    <property type="match status" value="1"/>
</dbReference>
<dbReference type="Pfam" id="PF17656">
    <property type="entry name" value="ChapFlgA_N"/>
    <property type="match status" value="1"/>
</dbReference>
<proteinExistence type="inferred from homology"/>
<dbReference type="InterPro" id="IPR017585">
    <property type="entry name" value="SAF_FlgA"/>
</dbReference>
<dbReference type="Pfam" id="PF13144">
    <property type="entry name" value="ChapFlgA"/>
    <property type="match status" value="1"/>
</dbReference>
<dbReference type="SMART" id="SM00858">
    <property type="entry name" value="SAF"/>
    <property type="match status" value="1"/>
</dbReference>
<comment type="function">
    <text evidence="6 7">Involved in the assembly process of the P-ring formation. It may associate with FlgF on the rod constituting a structure essential for the P-ring assembly or may act as a modulator protein for the P-ring assembly.</text>
</comment>
<evidence type="ECO:0000313" key="10">
    <source>
        <dbReference type="Proteomes" id="UP001156670"/>
    </source>
</evidence>
<evidence type="ECO:0000313" key="9">
    <source>
        <dbReference type="EMBL" id="GLQ93834.1"/>
    </source>
</evidence>
<name>A0ABQ5XRH9_9GAMM</name>
<dbReference type="Proteomes" id="UP001156670">
    <property type="component" value="Unassembled WGS sequence"/>
</dbReference>
<evidence type="ECO:0000256" key="7">
    <source>
        <dbReference type="RuleBase" id="RU362063"/>
    </source>
</evidence>
<comment type="subcellular location">
    <subcellularLocation>
        <location evidence="1 7">Periplasm</location>
    </subcellularLocation>
</comment>
<evidence type="ECO:0000256" key="2">
    <source>
        <dbReference type="ARBA" id="ARBA00010474"/>
    </source>
</evidence>
<keyword evidence="7" id="KW-1005">Bacterial flagellum biogenesis</keyword>
<keyword evidence="10" id="KW-1185">Reference proteome</keyword>
<dbReference type="RefSeq" id="WP_284321534.1">
    <property type="nucleotide sequence ID" value="NZ_BSOB01000025.1"/>
</dbReference>
<feature type="domain" description="SAF" evidence="8">
    <location>
        <begin position="92"/>
        <end position="154"/>
    </location>
</feature>
<dbReference type="CDD" id="cd11614">
    <property type="entry name" value="SAF_CpaB_FlgA_like"/>
    <property type="match status" value="1"/>
</dbReference>
<evidence type="ECO:0000259" key="8">
    <source>
        <dbReference type="SMART" id="SM00858"/>
    </source>
</evidence>
<evidence type="ECO:0000256" key="6">
    <source>
        <dbReference type="ARBA" id="ARBA00025643"/>
    </source>
</evidence>
<dbReference type="Gene3D" id="3.90.1210.10">
    <property type="entry name" value="Antifreeze-like/N-acetylneuraminic acid synthase C-terminal domain"/>
    <property type="match status" value="1"/>
</dbReference>
<protein>
    <recommendedName>
        <fullName evidence="3 7">Flagella basal body P-ring formation protein FlgA</fullName>
    </recommendedName>
</protein>
<dbReference type="InterPro" id="IPR039246">
    <property type="entry name" value="Flagellar_FlgA"/>
</dbReference>